<dbReference type="Proteomes" id="UP000011087">
    <property type="component" value="Unassembled WGS sequence"/>
</dbReference>
<dbReference type="RefSeq" id="XP_005828580.1">
    <property type="nucleotide sequence ID" value="XM_005828523.1"/>
</dbReference>
<name>L1J0H8_GUITC</name>
<feature type="non-terminal residue" evidence="5">
    <location>
        <position position="1"/>
    </location>
</feature>
<evidence type="ECO:0000313" key="6">
    <source>
        <dbReference type="EnsemblProtists" id="EKX41600"/>
    </source>
</evidence>
<sequence>VGGVSAFFNAPWQFAISSGLFKKEGIHVEWQDCQGGTGSMVDHLNNGSLDIAILSTDGALAEITQGGLYRIIAPFVDSPLKYGVYVSAESDIRSCHELEGTIFAISRKGSLSHVMTYLHATQSNWNPKNWDKTRASLLEVGNLAGARAALRNGKADGFLWEVGAAKTLVDKGEIRLIGYCSTPWPSFVIAA</sequence>
<dbReference type="OrthoDB" id="1363at2759"/>
<dbReference type="Gene3D" id="3.40.190.10">
    <property type="entry name" value="Periplasmic binding protein-like II"/>
    <property type="match status" value="2"/>
</dbReference>
<reference evidence="6" key="3">
    <citation type="submission" date="2016-03" db="UniProtKB">
        <authorList>
            <consortium name="EnsemblProtists"/>
        </authorList>
    </citation>
    <scope>IDENTIFICATION</scope>
</reference>
<proteinExistence type="inferred from homology"/>
<dbReference type="EnsemblProtists" id="EKX41600">
    <property type="protein sequence ID" value="EKX41600"/>
    <property type="gene ID" value="GUITHDRAFT_54494"/>
</dbReference>
<feature type="non-terminal residue" evidence="5">
    <location>
        <position position="191"/>
    </location>
</feature>
<dbReference type="PaxDb" id="55529-EKX41600"/>
<dbReference type="GeneID" id="17298200"/>
<reference evidence="7" key="2">
    <citation type="submission" date="2012-11" db="EMBL/GenBank/DDBJ databases">
        <authorList>
            <person name="Kuo A."/>
            <person name="Curtis B.A."/>
            <person name="Tanifuji G."/>
            <person name="Burki F."/>
            <person name="Gruber A."/>
            <person name="Irimia M."/>
            <person name="Maruyama S."/>
            <person name="Arias M.C."/>
            <person name="Ball S.G."/>
            <person name="Gile G.H."/>
            <person name="Hirakawa Y."/>
            <person name="Hopkins J.F."/>
            <person name="Rensing S.A."/>
            <person name="Schmutz J."/>
            <person name="Symeonidi A."/>
            <person name="Elias M."/>
            <person name="Eveleigh R.J."/>
            <person name="Herman E.K."/>
            <person name="Klute M.J."/>
            <person name="Nakayama T."/>
            <person name="Obornik M."/>
            <person name="Reyes-Prieto A."/>
            <person name="Armbrust E.V."/>
            <person name="Aves S.J."/>
            <person name="Beiko R.G."/>
            <person name="Coutinho P."/>
            <person name="Dacks J.B."/>
            <person name="Durnford D.G."/>
            <person name="Fast N.M."/>
            <person name="Green B.R."/>
            <person name="Grisdale C."/>
            <person name="Hempe F."/>
            <person name="Henrissat B."/>
            <person name="Hoppner M.P."/>
            <person name="Ishida K.-I."/>
            <person name="Kim E."/>
            <person name="Koreny L."/>
            <person name="Kroth P.G."/>
            <person name="Liu Y."/>
            <person name="Malik S.-B."/>
            <person name="Maier U.G."/>
            <person name="McRose D."/>
            <person name="Mock T."/>
            <person name="Neilson J.A."/>
            <person name="Onodera N.T."/>
            <person name="Poole A.M."/>
            <person name="Pritham E.J."/>
            <person name="Richards T.A."/>
            <person name="Rocap G."/>
            <person name="Roy S.W."/>
            <person name="Sarai C."/>
            <person name="Schaack S."/>
            <person name="Shirato S."/>
            <person name="Slamovits C.H."/>
            <person name="Spencer D.F."/>
            <person name="Suzuki S."/>
            <person name="Worden A.Z."/>
            <person name="Zauner S."/>
            <person name="Barry K."/>
            <person name="Bell C."/>
            <person name="Bharti A.K."/>
            <person name="Crow J.A."/>
            <person name="Grimwood J."/>
            <person name="Kramer R."/>
            <person name="Lindquist E."/>
            <person name="Lucas S."/>
            <person name="Salamov A."/>
            <person name="McFadden G.I."/>
            <person name="Lane C.E."/>
            <person name="Keeling P.J."/>
            <person name="Gray M.W."/>
            <person name="Grigoriev I.V."/>
            <person name="Archibald J.M."/>
        </authorList>
    </citation>
    <scope>NUCLEOTIDE SEQUENCE</scope>
    <source>
        <strain evidence="7">CCMP2712</strain>
    </source>
</reference>
<dbReference type="HOGENOM" id="CLU_061316_0_0_1"/>
<dbReference type="InterPro" id="IPR054364">
    <property type="entry name" value="Ca3427-like_PBP2"/>
</dbReference>
<comment type="subcellular location">
    <subcellularLocation>
        <location evidence="1">Periplasm</location>
    </subcellularLocation>
</comment>
<evidence type="ECO:0000256" key="2">
    <source>
        <dbReference type="ARBA" id="ARBA00010742"/>
    </source>
</evidence>
<dbReference type="AlphaFoldDB" id="L1J0H8"/>
<dbReference type="eggNOG" id="ENOG502QRHZ">
    <property type="taxonomic scope" value="Eukaryota"/>
</dbReference>
<evidence type="ECO:0000313" key="7">
    <source>
        <dbReference type="Proteomes" id="UP000011087"/>
    </source>
</evidence>
<keyword evidence="7" id="KW-1185">Reference proteome</keyword>
<dbReference type="EMBL" id="JH993022">
    <property type="protein sequence ID" value="EKX41600.1"/>
    <property type="molecule type" value="Genomic_DNA"/>
</dbReference>
<keyword evidence="3" id="KW-0732">Signal</keyword>
<evidence type="ECO:0000256" key="1">
    <source>
        <dbReference type="ARBA" id="ARBA00004418"/>
    </source>
</evidence>
<dbReference type="PANTHER" id="PTHR30024">
    <property type="entry name" value="ALIPHATIC SULFONATES-BINDING PROTEIN-RELATED"/>
    <property type="match status" value="1"/>
</dbReference>
<comment type="similarity">
    <text evidence="2">Belongs to the bacterial solute-binding protein SsuA/TauA family.</text>
</comment>
<dbReference type="SUPFAM" id="SSF53850">
    <property type="entry name" value="Periplasmic binding protein-like II"/>
    <property type="match status" value="1"/>
</dbReference>
<dbReference type="KEGG" id="gtt:GUITHDRAFT_54494"/>
<organism evidence="5">
    <name type="scientific">Guillardia theta (strain CCMP2712)</name>
    <name type="common">Cryptophyte</name>
    <dbReference type="NCBI Taxonomy" id="905079"/>
    <lineage>
        <taxon>Eukaryota</taxon>
        <taxon>Cryptophyceae</taxon>
        <taxon>Pyrenomonadales</taxon>
        <taxon>Geminigeraceae</taxon>
        <taxon>Guillardia</taxon>
    </lineage>
</organism>
<gene>
    <name evidence="5" type="ORF">GUITHDRAFT_54494</name>
</gene>
<dbReference type="PANTHER" id="PTHR30024:SF47">
    <property type="entry name" value="TAURINE-BINDING PERIPLASMIC PROTEIN"/>
    <property type="match status" value="1"/>
</dbReference>
<protein>
    <recommendedName>
        <fullName evidence="4">Ca3427-like PBP 2 domain-containing protein</fullName>
    </recommendedName>
</protein>
<evidence type="ECO:0000256" key="3">
    <source>
        <dbReference type="ARBA" id="ARBA00022729"/>
    </source>
</evidence>
<reference evidence="5 7" key="1">
    <citation type="journal article" date="2012" name="Nature">
        <title>Algal genomes reveal evolutionary mosaicism and the fate of nucleomorphs.</title>
        <authorList>
            <consortium name="DOE Joint Genome Institute"/>
            <person name="Curtis B.A."/>
            <person name="Tanifuji G."/>
            <person name="Burki F."/>
            <person name="Gruber A."/>
            <person name="Irimia M."/>
            <person name="Maruyama S."/>
            <person name="Arias M.C."/>
            <person name="Ball S.G."/>
            <person name="Gile G.H."/>
            <person name="Hirakawa Y."/>
            <person name="Hopkins J.F."/>
            <person name="Kuo A."/>
            <person name="Rensing S.A."/>
            <person name="Schmutz J."/>
            <person name="Symeonidi A."/>
            <person name="Elias M."/>
            <person name="Eveleigh R.J."/>
            <person name="Herman E.K."/>
            <person name="Klute M.J."/>
            <person name="Nakayama T."/>
            <person name="Obornik M."/>
            <person name="Reyes-Prieto A."/>
            <person name="Armbrust E.V."/>
            <person name="Aves S.J."/>
            <person name="Beiko R.G."/>
            <person name="Coutinho P."/>
            <person name="Dacks J.B."/>
            <person name="Durnford D.G."/>
            <person name="Fast N.M."/>
            <person name="Green B.R."/>
            <person name="Grisdale C.J."/>
            <person name="Hempel F."/>
            <person name="Henrissat B."/>
            <person name="Hoppner M.P."/>
            <person name="Ishida K."/>
            <person name="Kim E."/>
            <person name="Koreny L."/>
            <person name="Kroth P.G."/>
            <person name="Liu Y."/>
            <person name="Malik S.B."/>
            <person name="Maier U.G."/>
            <person name="McRose D."/>
            <person name="Mock T."/>
            <person name="Neilson J.A."/>
            <person name="Onodera N.T."/>
            <person name="Poole A.M."/>
            <person name="Pritham E.J."/>
            <person name="Richards T.A."/>
            <person name="Rocap G."/>
            <person name="Roy S.W."/>
            <person name="Sarai C."/>
            <person name="Schaack S."/>
            <person name="Shirato S."/>
            <person name="Slamovits C.H."/>
            <person name="Spencer D.F."/>
            <person name="Suzuki S."/>
            <person name="Worden A.Z."/>
            <person name="Zauner S."/>
            <person name="Barry K."/>
            <person name="Bell C."/>
            <person name="Bharti A.K."/>
            <person name="Crow J.A."/>
            <person name="Grimwood J."/>
            <person name="Kramer R."/>
            <person name="Lindquist E."/>
            <person name="Lucas S."/>
            <person name="Salamov A."/>
            <person name="McFadden G.I."/>
            <person name="Lane C.E."/>
            <person name="Keeling P.J."/>
            <person name="Gray M.W."/>
            <person name="Grigoriev I.V."/>
            <person name="Archibald J.M."/>
        </authorList>
    </citation>
    <scope>NUCLEOTIDE SEQUENCE</scope>
    <source>
        <strain evidence="5 7">CCMP2712</strain>
    </source>
</reference>
<feature type="domain" description="Ca3427-like PBP 2" evidence="4">
    <location>
        <begin position="91"/>
        <end position="178"/>
    </location>
</feature>
<dbReference type="Pfam" id="PF22384">
    <property type="entry name" value="PBP2_Ca3427_like"/>
    <property type="match status" value="1"/>
</dbReference>
<evidence type="ECO:0000313" key="5">
    <source>
        <dbReference type="EMBL" id="EKX41600.1"/>
    </source>
</evidence>
<accession>L1J0H8</accession>
<evidence type="ECO:0000259" key="4">
    <source>
        <dbReference type="Pfam" id="PF22384"/>
    </source>
</evidence>